<dbReference type="PANTHER" id="PTHR43795:SF20">
    <property type="entry name" value="TRYPTOPHAN AMINOTRANSFERASE-RELATED PROTEIN 3"/>
    <property type="match status" value="1"/>
</dbReference>
<dbReference type="InterPro" id="IPR015424">
    <property type="entry name" value="PyrdxlP-dep_Trfase"/>
</dbReference>
<dbReference type="InterPro" id="IPR037029">
    <property type="entry name" value="Alliinase_N_sf"/>
</dbReference>
<dbReference type="InterPro" id="IPR050478">
    <property type="entry name" value="Ethylene_sulfur-biosynth"/>
</dbReference>
<dbReference type="InterPro" id="IPR015421">
    <property type="entry name" value="PyrdxlP-dep_Trfase_major"/>
</dbReference>
<name>A0A3G2I875_9ASPA</name>
<dbReference type="GO" id="GO:0006520">
    <property type="term" value="P:amino acid metabolic process"/>
    <property type="evidence" value="ECO:0007669"/>
    <property type="project" value="TreeGrafter"/>
</dbReference>
<dbReference type="InterPro" id="IPR006947">
    <property type="entry name" value="EGF_alliinase"/>
</dbReference>
<protein>
    <submittedName>
        <fullName evidence="6">Alliinase</fullName>
        <ecNumber evidence="6">4.4.1.4</ecNumber>
    </submittedName>
</protein>
<dbReference type="Gene3D" id="2.10.25.30">
    <property type="entry name" value="EGF-like, alliinase"/>
    <property type="match status" value="1"/>
</dbReference>
<evidence type="ECO:0000256" key="2">
    <source>
        <dbReference type="ARBA" id="ARBA00006312"/>
    </source>
</evidence>
<feature type="signal peptide" evidence="4">
    <location>
        <begin position="1"/>
        <end position="29"/>
    </location>
</feature>
<dbReference type="Gene3D" id="3.40.640.10">
    <property type="entry name" value="Type I PLP-dependent aspartate aminotransferase-like (Major domain)"/>
    <property type="match status" value="1"/>
</dbReference>
<feature type="domain" description="EGF-like" evidence="5">
    <location>
        <begin position="67"/>
        <end position="78"/>
    </location>
</feature>
<evidence type="ECO:0000313" key="6">
    <source>
        <dbReference type="EMBL" id="AYN25509.1"/>
    </source>
</evidence>
<dbReference type="EMBL" id="MG742369">
    <property type="protein sequence ID" value="AYN25509.1"/>
    <property type="molecule type" value="mRNA"/>
</dbReference>
<dbReference type="Gene3D" id="3.90.1150.10">
    <property type="entry name" value="Aspartate Aminotransferase, domain 1"/>
    <property type="match status" value="1"/>
</dbReference>
<organism evidence="6">
    <name type="scientific">Allium macrostemon</name>
    <dbReference type="NCBI Taxonomy" id="91198"/>
    <lineage>
        <taxon>Eukaryota</taxon>
        <taxon>Viridiplantae</taxon>
        <taxon>Streptophyta</taxon>
        <taxon>Embryophyta</taxon>
        <taxon>Tracheophyta</taxon>
        <taxon>Spermatophyta</taxon>
        <taxon>Magnoliopsida</taxon>
        <taxon>Liliopsida</taxon>
        <taxon>Asparagales</taxon>
        <taxon>Amaryllidaceae</taxon>
        <taxon>Allioideae</taxon>
        <taxon>Allieae</taxon>
        <taxon>Allium</taxon>
    </lineage>
</organism>
<dbReference type="PROSITE" id="PS00022">
    <property type="entry name" value="EGF_1"/>
    <property type="match status" value="1"/>
</dbReference>
<dbReference type="InterPro" id="IPR000742">
    <property type="entry name" value="EGF"/>
</dbReference>
<dbReference type="InterPro" id="IPR006948">
    <property type="entry name" value="Alliinase_C"/>
</dbReference>
<proteinExistence type="evidence at transcript level"/>
<evidence type="ECO:0000256" key="4">
    <source>
        <dbReference type="SAM" id="SignalP"/>
    </source>
</evidence>
<accession>A0A3G2I875</accession>
<keyword evidence="6" id="KW-0456">Lyase</keyword>
<dbReference type="SMR" id="A0A3G2I875"/>
<evidence type="ECO:0000256" key="3">
    <source>
        <dbReference type="ARBA" id="ARBA00022898"/>
    </source>
</evidence>
<comment type="cofactor">
    <cofactor evidence="1">
        <name>pyridoxal 5'-phosphate</name>
        <dbReference type="ChEBI" id="CHEBI:597326"/>
    </cofactor>
</comment>
<comment type="similarity">
    <text evidence="2">Belongs to the alliinase family.</text>
</comment>
<dbReference type="AlphaFoldDB" id="A0A3G2I875"/>
<dbReference type="Pfam" id="PF04863">
    <property type="entry name" value="EGF_alliinase"/>
    <property type="match status" value="1"/>
</dbReference>
<feature type="chain" id="PRO_5018031886" evidence="4">
    <location>
        <begin position="30"/>
        <end position="475"/>
    </location>
</feature>
<dbReference type="SUPFAM" id="SSF53383">
    <property type="entry name" value="PLP-dependent transferases"/>
    <property type="match status" value="1"/>
</dbReference>
<evidence type="ECO:0000259" key="5">
    <source>
        <dbReference type="PROSITE" id="PS00022"/>
    </source>
</evidence>
<dbReference type="InterPro" id="IPR015422">
    <property type="entry name" value="PyrdxlP-dep_Trfase_small"/>
</dbReference>
<keyword evidence="4" id="KW-0732">Signal</keyword>
<sequence length="475" mass="54660">METHKPGNKMPLLLTMLCISSSFLTTVQPLDWALEAATEAERVAATECSNHGRAFLDGSLSEGSPKCECNTCYEGPDCSKLTPDCSADVASGDALFLEEYWKQHKKNTAVLVSGWHRMSYFFTPHNNFMSNELNKTIREVHDLVGNVETTGKKLVFGVGVTQLIHGLIFTMSRDAHVSKPYKVVARVPYYPVFKNQTVYFDNQHYEWEGNANNHVNENPKEFIEMVTSPNNPDGELITSEVIKGAKVIYDMVYYWPHYTPIKFKADYDIMLFTMSKFTGHSGSRFGWVWLKDDDLYDKMLGFLVKNTEGTSREAQLRTLKILKEVTARIKSDKGKPGDINTFAYLHLQRRWKSITSLLDQSDRFSYQQLPAIENCNYFRKKRSPSPAYAWVKCNWEREDNCSKVFEDGKIKTQDGLSFEADNRYVRISLIKTDDDFDQMMYYLTKMVDETMPPTTPPVTMEISTEVDERNRRPFI</sequence>
<dbReference type="Pfam" id="PF04864">
    <property type="entry name" value="Alliinase_C"/>
    <property type="match status" value="1"/>
</dbReference>
<dbReference type="EC" id="4.4.1.4" evidence="6"/>
<dbReference type="GO" id="GO:0008483">
    <property type="term" value="F:transaminase activity"/>
    <property type="evidence" value="ECO:0007669"/>
    <property type="project" value="TreeGrafter"/>
</dbReference>
<evidence type="ECO:0000256" key="1">
    <source>
        <dbReference type="ARBA" id="ARBA00001933"/>
    </source>
</evidence>
<keyword evidence="3" id="KW-0663">Pyridoxal phosphate</keyword>
<dbReference type="GO" id="GO:0047654">
    <property type="term" value="F:alliin lyase activity"/>
    <property type="evidence" value="ECO:0007669"/>
    <property type="project" value="UniProtKB-EC"/>
</dbReference>
<reference evidence="6" key="1">
    <citation type="submission" date="2017-12" db="EMBL/GenBank/DDBJ databases">
        <title>Identification of Alliin Lyase (Alliinase) Gene from Allium species.</title>
        <authorList>
            <person name="Sayadi V."/>
            <person name="Karimzadeh G."/>
            <person name="Rashidi Monfared S."/>
            <person name="Naghavi M.R."/>
        </authorList>
    </citation>
    <scope>NUCLEOTIDE SEQUENCE</scope>
</reference>
<dbReference type="PANTHER" id="PTHR43795">
    <property type="entry name" value="BIFUNCTIONAL ASPARTATE AMINOTRANSFERASE AND GLUTAMATE/ASPARTATE-PREPHENATE AMINOTRANSFERASE-RELATED"/>
    <property type="match status" value="1"/>
</dbReference>